<feature type="region of interest" description="Disordered" evidence="11">
    <location>
        <begin position="1"/>
        <end position="34"/>
    </location>
</feature>
<dbReference type="Gene3D" id="1.10.510.10">
    <property type="entry name" value="Transferase(Phosphotransferase) domain 1"/>
    <property type="match status" value="1"/>
</dbReference>
<dbReference type="InterPro" id="IPR000719">
    <property type="entry name" value="Prot_kinase_dom"/>
</dbReference>
<comment type="subcellular location">
    <subcellularLocation>
        <location evidence="1">Membrane</location>
        <topology evidence="1">Multi-pass membrane protein</topology>
    </subcellularLocation>
</comment>
<dbReference type="InterPro" id="IPR008271">
    <property type="entry name" value="Ser/Thr_kinase_AS"/>
</dbReference>
<dbReference type="Pfam" id="PF00069">
    <property type="entry name" value="Pkinase"/>
    <property type="match status" value="1"/>
</dbReference>
<dbReference type="PROSITE" id="PS00108">
    <property type="entry name" value="PROTEIN_KINASE_ST"/>
    <property type="match status" value="1"/>
</dbReference>
<dbReference type="Proteomes" id="UP000014064">
    <property type="component" value="Unassembled WGS sequence"/>
</dbReference>
<dbReference type="GO" id="GO:0016020">
    <property type="term" value="C:membrane"/>
    <property type="evidence" value="ECO:0007669"/>
    <property type="project" value="UniProtKB-SubCell"/>
</dbReference>
<evidence type="ECO:0000256" key="3">
    <source>
        <dbReference type="ARBA" id="ARBA00022527"/>
    </source>
</evidence>
<dbReference type="HOGENOM" id="CLU_273219_0_0_1"/>
<feature type="compositionally biased region" description="Polar residues" evidence="11">
    <location>
        <begin position="843"/>
        <end position="865"/>
    </location>
</feature>
<dbReference type="GeneID" id="20373729"/>
<evidence type="ECO:0000256" key="11">
    <source>
        <dbReference type="SAM" id="MobiDB-lite"/>
    </source>
</evidence>
<dbReference type="GO" id="GO:0005524">
    <property type="term" value="F:ATP binding"/>
    <property type="evidence" value="ECO:0007669"/>
    <property type="project" value="UniProtKB-KW"/>
</dbReference>
<keyword evidence="3" id="KW-0723">Serine/threonine-protein kinase</keyword>
<evidence type="ECO:0000313" key="14">
    <source>
        <dbReference type="EMBL" id="EOR00579.1"/>
    </source>
</evidence>
<dbReference type="AlphaFoldDB" id="R9AEE9"/>
<name>R9AEE9_WALI9</name>
<dbReference type="OrthoDB" id="2158884at2759"/>
<keyword evidence="6" id="KW-0547">Nucleotide-binding</keyword>
<dbReference type="Pfam" id="PF22099">
    <property type="entry name" value="MRS2-like"/>
    <property type="match status" value="1"/>
</dbReference>
<dbReference type="GO" id="GO:0004674">
    <property type="term" value="F:protein serine/threonine kinase activity"/>
    <property type="evidence" value="ECO:0007669"/>
    <property type="project" value="UniProtKB-KW"/>
</dbReference>
<dbReference type="eggNOG" id="KOG2662">
    <property type="taxonomic scope" value="Eukaryota"/>
</dbReference>
<keyword evidence="9 12" id="KW-1133">Transmembrane helix</keyword>
<keyword evidence="4" id="KW-0808">Transferase</keyword>
<feature type="compositionally biased region" description="Low complexity" evidence="11">
    <location>
        <begin position="949"/>
        <end position="994"/>
    </location>
</feature>
<feature type="compositionally biased region" description="Basic and acidic residues" evidence="11">
    <location>
        <begin position="898"/>
        <end position="926"/>
    </location>
</feature>
<evidence type="ECO:0000256" key="1">
    <source>
        <dbReference type="ARBA" id="ARBA00004141"/>
    </source>
</evidence>
<evidence type="ECO:0000256" key="8">
    <source>
        <dbReference type="ARBA" id="ARBA00022840"/>
    </source>
</evidence>
<feature type="region of interest" description="Disordered" evidence="11">
    <location>
        <begin position="898"/>
        <end position="1066"/>
    </location>
</feature>
<dbReference type="STRING" id="1299270.R9AEE9"/>
<feature type="compositionally biased region" description="Basic and acidic residues" evidence="11">
    <location>
        <begin position="1"/>
        <end position="10"/>
    </location>
</feature>
<organism evidence="14 15">
    <name type="scientific">Wallemia ichthyophaga (strain EXF-994 / CBS 113033)</name>
    <dbReference type="NCBI Taxonomy" id="1299270"/>
    <lineage>
        <taxon>Eukaryota</taxon>
        <taxon>Fungi</taxon>
        <taxon>Dikarya</taxon>
        <taxon>Basidiomycota</taxon>
        <taxon>Wallemiomycotina</taxon>
        <taxon>Wallemiomycetes</taxon>
        <taxon>Wallemiales</taxon>
        <taxon>Wallemiaceae</taxon>
        <taxon>Wallemia</taxon>
    </lineage>
</organism>
<keyword evidence="10 12" id="KW-0472">Membrane</keyword>
<gene>
    <name evidence="14" type="ORF">J056_000777</name>
</gene>
<dbReference type="InterPro" id="IPR039204">
    <property type="entry name" value="MRS2-like"/>
</dbReference>
<evidence type="ECO:0000313" key="15">
    <source>
        <dbReference type="Proteomes" id="UP000014064"/>
    </source>
</evidence>
<proteinExistence type="inferred from homology"/>
<dbReference type="FunFam" id="1.10.510.10:FF:000624">
    <property type="entry name" value="Mitogen-activated protein kinase"/>
    <property type="match status" value="1"/>
</dbReference>
<dbReference type="SUPFAM" id="SSF144083">
    <property type="entry name" value="Magnesium transport protein CorA, transmembrane region"/>
    <property type="match status" value="1"/>
</dbReference>
<dbReference type="InterPro" id="IPR045863">
    <property type="entry name" value="CorA_TM1_TM2"/>
</dbReference>
<dbReference type="RefSeq" id="XP_009268680.1">
    <property type="nucleotide sequence ID" value="XM_009270405.1"/>
</dbReference>
<feature type="compositionally biased region" description="Polar residues" evidence="11">
    <location>
        <begin position="1089"/>
        <end position="1108"/>
    </location>
</feature>
<sequence>MDFNRNKQIRDSFAPAPSPTPSYPQTSSADSPRKTSTLKLVLYSLPSLQPTELPNSSRTQVCKSAAIPYRDLRVLDNPITDDEPSILIRDSCIVYTGEGIRGIVRSDRLLIIRGENDVGIGHNPATIDIIHTILISLENRLSTNDFTKRTYPFEFNALEALLMHSFSLLEKRVASLTLSTDTLLETLRTKGIEHDQLLDMLDLSTAVDKANRKVRGMHKAIEEVLREEEDMAAMYLTAKHFGKPRNEGEDDEVELLLEAYLKQSSTLCSAVSALTTRLQSTSRHVDLVMAATRNRLLHLEIQLAVVTAALGLGSFFTGIFGMNLMNHFEEHWSAFYIFTAFLAVIVTSTMKYGINILNHTRWSRIQASKTENGQDSGYLNDLVRRNFVSNQKHVRLENDSDVEEKYSSKHLVAIKRMKKSFKDWNECEKLKELKSLLAIPQHPNLIPLYDAFLHPSTKELYFVFESMEGNLYQLTKSRRGRPLAQGLVASLFRQTIAGLAHIHSSGYFHRDMKPENLLITTTGLTDYPSLSNSVERDVTVIVKLADFGLARESNSKPPYTEYVSTRWYRAPEVLLRSKGYGAPVDLWALGTILAEIVNLKPLFPGQSEIDQIYKICHILGSPAPHTIAHPNTNQPIGGGDWQQGLKLASSIGFQFPKLPVQPLDNYFDTQRVPHQFIILIQDLLRFDPKNRIDSMGCFESAYYNEVCNRVDATHPQYIRHQHQRKAPPPLLIQHQPYIPQPSNLPPLSAELTIASPSYSHSSAATSNHGKSSFCSDPSHKRYDSFASSSTNNSNQLHVNNSKYSLDEEPSYDTNSSNATTRENALPNSISAASLDSTLNLNNESRSQAHGKSSSFESVQSSTYPSMHQKPNKASRWLGIFPGSHGDSSSTQQVADLLNPKDAKKAAKEAEKKKREEMHSIHRERARAVLTKQKTNGKDVINDTLTNVHPQQASQSSSASQSRRPSYMTTNITNSTNTMHTKQNHNTHNQNVNMHLPRSPKHLDRLSSPLSPPMPLPTSRSRSGSRSHSETGFKISEDLTLARSKARRRNVDDDHSMSSYSSLHLDADQRSSLSLSRLSFATEHSDPGPNATQSGLRRQPSQLSARTTQSSPHLSHHLYSPQQSQSQSSQANDLAERIDKTDLNISHSHSIPDQHINPIFKLPPFSHISEQADKGREDVG</sequence>
<accession>R9AEE9</accession>
<dbReference type="SMART" id="SM00220">
    <property type="entry name" value="S_TKc"/>
    <property type="match status" value="1"/>
</dbReference>
<evidence type="ECO:0000256" key="9">
    <source>
        <dbReference type="ARBA" id="ARBA00022989"/>
    </source>
</evidence>
<dbReference type="PANTHER" id="PTHR24055">
    <property type="entry name" value="MITOGEN-ACTIVATED PROTEIN KINASE"/>
    <property type="match status" value="1"/>
</dbReference>
<feature type="compositionally biased region" description="Basic and acidic residues" evidence="11">
    <location>
        <begin position="1169"/>
        <end position="1179"/>
    </location>
</feature>
<evidence type="ECO:0000256" key="4">
    <source>
        <dbReference type="ARBA" id="ARBA00022679"/>
    </source>
</evidence>
<evidence type="ECO:0000256" key="7">
    <source>
        <dbReference type="ARBA" id="ARBA00022777"/>
    </source>
</evidence>
<dbReference type="Gene3D" id="1.20.58.340">
    <property type="entry name" value="Magnesium transport protein CorA, transmembrane region"/>
    <property type="match status" value="1"/>
</dbReference>
<comment type="similarity">
    <text evidence="2">Belongs to the CorA metal ion transporter (MIT) (TC 1.A.35) family.</text>
</comment>
<evidence type="ECO:0000256" key="12">
    <source>
        <dbReference type="SAM" id="Phobius"/>
    </source>
</evidence>
<dbReference type="Gene3D" id="3.30.200.20">
    <property type="entry name" value="Phosphorylase Kinase, domain 1"/>
    <property type="match status" value="1"/>
</dbReference>
<reference evidence="15" key="1">
    <citation type="journal article" date="2013" name="BMC Genomics">
        <title>Genome and transcriptome sequencing of the halophilic fungus Wallemia ichthyophaga: haloadaptations present and absent.</title>
        <authorList>
            <person name="Zajc J."/>
            <person name="Liu Y."/>
            <person name="Dai W."/>
            <person name="Yang Z."/>
            <person name="Hu J."/>
            <person name="Gostincar C."/>
            <person name="Gunde-Cimerman N."/>
        </authorList>
    </citation>
    <scope>NUCLEOTIDE SEQUENCE [LARGE SCALE GENOMIC DNA]</scope>
    <source>
        <strain evidence="15">EXF-994 / CBS 113033</strain>
    </source>
</reference>
<feature type="transmembrane region" description="Helical" evidence="12">
    <location>
        <begin position="303"/>
        <end position="322"/>
    </location>
</feature>
<feature type="region of interest" description="Disordered" evidence="11">
    <location>
        <begin position="843"/>
        <end position="870"/>
    </location>
</feature>
<dbReference type="InterPro" id="IPR011009">
    <property type="entry name" value="Kinase-like_dom_sf"/>
</dbReference>
<keyword evidence="5 12" id="KW-0812">Transmembrane</keyword>
<feature type="region of interest" description="Disordered" evidence="11">
    <location>
        <begin position="759"/>
        <end position="821"/>
    </location>
</feature>
<keyword evidence="8" id="KW-0067">ATP-binding</keyword>
<dbReference type="eggNOG" id="KOG0661">
    <property type="taxonomic scope" value="Eukaryota"/>
</dbReference>
<keyword evidence="7 14" id="KW-0418">Kinase</keyword>
<dbReference type="KEGG" id="wic:J056_000777"/>
<feature type="compositionally biased region" description="Low complexity" evidence="11">
    <location>
        <begin position="1016"/>
        <end position="1025"/>
    </location>
</feature>
<dbReference type="InterPro" id="IPR050117">
    <property type="entry name" value="MAPK"/>
</dbReference>
<dbReference type="CDD" id="cd12823">
    <property type="entry name" value="Mrs2_Mfm1p-like"/>
    <property type="match status" value="1"/>
</dbReference>
<dbReference type="SUPFAM" id="SSF56112">
    <property type="entry name" value="Protein kinase-like (PK-like)"/>
    <property type="match status" value="1"/>
</dbReference>
<feature type="region of interest" description="Disordered" evidence="11">
    <location>
        <begin position="1080"/>
        <end position="1179"/>
    </location>
</feature>
<protein>
    <submittedName>
        <fullName evidence="14">Putative serine/threonine-protein kinase</fullName>
    </submittedName>
</protein>
<evidence type="ECO:0000259" key="13">
    <source>
        <dbReference type="PROSITE" id="PS50011"/>
    </source>
</evidence>
<feature type="compositionally biased region" description="Basic and acidic residues" evidence="11">
    <location>
        <begin position="1026"/>
        <end position="1036"/>
    </location>
</feature>
<feature type="compositionally biased region" description="Low complexity" evidence="11">
    <location>
        <begin position="1109"/>
        <end position="1129"/>
    </location>
</feature>
<evidence type="ECO:0000256" key="5">
    <source>
        <dbReference type="ARBA" id="ARBA00022692"/>
    </source>
</evidence>
<feature type="domain" description="Protein kinase" evidence="13">
    <location>
        <begin position="304"/>
        <end position="703"/>
    </location>
</feature>
<feature type="compositionally biased region" description="Polar residues" evidence="11">
    <location>
        <begin position="785"/>
        <end position="803"/>
    </location>
</feature>
<evidence type="ECO:0000256" key="10">
    <source>
        <dbReference type="ARBA" id="ARBA00023136"/>
    </source>
</evidence>
<feature type="transmembrane region" description="Helical" evidence="12">
    <location>
        <begin position="334"/>
        <end position="354"/>
    </location>
</feature>
<dbReference type="EMBL" id="KE007234">
    <property type="protein sequence ID" value="EOR00579.1"/>
    <property type="molecule type" value="Genomic_DNA"/>
</dbReference>
<evidence type="ECO:0000256" key="2">
    <source>
        <dbReference type="ARBA" id="ARBA00009765"/>
    </source>
</evidence>
<keyword evidence="15" id="KW-1185">Reference proteome</keyword>
<feature type="compositionally biased region" description="Polar residues" evidence="11">
    <location>
        <begin position="811"/>
        <end position="821"/>
    </location>
</feature>
<evidence type="ECO:0000256" key="6">
    <source>
        <dbReference type="ARBA" id="ARBA00022741"/>
    </source>
</evidence>
<dbReference type="PROSITE" id="PS50011">
    <property type="entry name" value="PROTEIN_KINASE_DOM"/>
    <property type="match status" value="1"/>
</dbReference>
<dbReference type="Gene3D" id="2.40.128.330">
    <property type="match status" value="1"/>
</dbReference>